<dbReference type="Proteomes" id="UP000594681">
    <property type="component" value="Chromosome"/>
</dbReference>
<dbReference type="RefSeq" id="WP_165007771.1">
    <property type="nucleotide sequence ID" value="NZ_CP064954.1"/>
</dbReference>
<dbReference type="SUPFAM" id="SSF51735">
    <property type="entry name" value="NAD(P)-binding Rossmann-fold domains"/>
    <property type="match status" value="1"/>
</dbReference>
<dbReference type="Gene3D" id="3.40.50.720">
    <property type="entry name" value="NAD(P)-binding Rossmann-like Domain"/>
    <property type="match status" value="1"/>
</dbReference>
<gene>
    <name evidence="1" type="ORF">G7Y31_03905</name>
</gene>
<protein>
    <submittedName>
        <fullName evidence="1">Uncharacterized protein</fullName>
    </submittedName>
</protein>
<evidence type="ECO:0000313" key="2">
    <source>
        <dbReference type="Proteomes" id="UP000594681"/>
    </source>
</evidence>
<name>A0A7T0KHL0_9CORY</name>
<proteinExistence type="predicted"/>
<organism evidence="1 2">
    <name type="scientific">Corynebacterium lizhenjunii</name>
    <dbReference type="NCBI Taxonomy" id="2709394"/>
    <lineage>
        <taxon>Bacteria</taxon>
        <taxon>Bacillati</taxon>
        <taxon>Actinomycetota</taxon>
        <taxon>Actinomycetes</taxon>
        <taxon>Mycobacteriales</taxon>
        <taxon>Corynebacteriaceae</taxon>
        <taxon>Corynebacterium</taxon>
    </lineage>
</organism>
<dbReference type="InterPro" id="IPR036291">
    <property type="entry name" value="NAD(P)-bd_dom_sf"/>
</dbReference>
<accession>A0A7T0KHL0</accession>
<dbReference type="AlphaFoldDB" id="A0A7T0KHL0"/>
<dbReference type="EMBL" id="CP064954">
    <property type="protein sequence ID" value="QPK79848.1"/>
    <property type="molecule type" value="Genomic_DNA"/>
</dbReference>
<evidence type="ECO:0000313" key="1">
    <source>
        <dbReference type="EMBL" id="QPK79848.1"/>
    </source>
</evidence>
<reference evidence="1 2" key="1">
    <citation type="submission" date="2020-11" db="EMBL/GenBank/DDBJ databases">
        <title>Corynebacterium sp. ZJ-599.</title>
        <authorList>
            <person name="Zhou J."/>
        </authorList>
    </citation>
    <scope>NUCLEOTIDE SEQUENCE [LARGE SCALE GENOMIC DNA]</scope>
    <source>
        <strain evidence="1 2">ZJ-599</strain>
    </source>
</reference>
<dbReference type="KEGG" id="cliz:G7Y31_03905"/>
<sequence length="52" mass="5535">MHTARTTMVITGASDGIGKAVAQALAPRPVARKLSVAQRVFDELGRQLNVEC</sequence>
<keyword evidence="2" id="KW-1185">Reference proteome</keyword>